<accession>A0A6L2PQE9</accession>
<evidence type="ECO:0008006" key="9">
    <source>
        <dbReference type="Google" id="ProtNLM"/>
    </source>
</evidence>
<dbReference type="InterPro" id="IPR011706">
    <property type="entry name" value="Cu-oxidase_C"/>
</dbReference>
<dbReference type="PANTHER" id="PTHR11709:SF394">
    <property type="entry name" value="FI03373P-RELATED"/>
    <property type="match status" value="1"/>
</dbReference>
<comment type="caution">
    <text evidence="7">The sequence shown here is derived from an EMBL/GenBank/DDBJ whole genome shotgun (WGS) entry which is preliminary data.</text>
</comment>
<comment type="similarity">
    <text evidence="1">Belongs to the multicopper oxidase family.</text>
</comment>
<dbReference type="OrthoDB" id="2121828at2759"/>
<dbReference type="AlphaFoldDB" id="A0A6L2PQE9"/>
<evidence type="ECO:0000256" key="2">
    <source>
        <dbReference type="ARBA" id="ARBA00022723"/>
    </source>
</evidence>
<feature type="domain" description="Plastocyanin-like" evidence="6">
    <location>
        <begin position="410"/>
        <end position="519"/>
    </location>
</feature>
<evidence type="ECO:0000313" key="8">
    <source>
        <dbReference type="Proteomes" id="UP000502823"/>
    </source>
</evidence>
<dbReference type="GO" id="GO:0016491">
    <property type="term" value="F:oxidoreductase activity"/>
    <property type="evidence" value="ECO:0007669"/>
    <property type="project" value="UniProtKB-KW"/>
</dbReference>
<keyword evidence="8" id="KW-1185">Reference proteome</keyword>
<keyword evidence="2" id="KW-0479">Metal-binding</keyword>
<evidence type="ECO:0000256" key="4">
    <source>
        <dbReference type="ARBA" id="ARBA00023008"/>
    </source>
</evidence>
<dbReference type="InterPro" id="IPR008972">
    <property type="entry name" value="Cupredoxin"/>
</dbReference>
<name>A0A6L2PQE9_COPFO</name>
<dbReference type="InParanoid" id="A0A6L2PQE9"/>
<reference evidence="8" key="1">
    <citation type="submission" date="2020-01" db="EMBL/GenBank/DDBJ databases">
        <title>Draft genome sequence of the Termite Coptotermes fromosanus.</title>
        <authorList>
            <person name="Itakura S."/>
            <person name="Yosikawa Y."/>
            <person name="Umezawa K."/>
        </authorList>
    </citation>
    <scope>NUCLEOTIDE SEQUENCE [LARGE SCALE GENOMIC DNA]</scope>
</reference>
<dbReference type="Proteomes" id="UP000502823">
    <property type="component" value="Unassembled WGS sequence"/>
</dbReference>
<evidence type="ECO:0000313" key="7">
    <source>
        <dbReference type="EMBL" id="GFG33392.1"/>
    </source>
</evidence>
<evidence type="ECO:0000259" key="6">
    <source>
        <dbReference type="Pfam" id="PF07731"/>
    </source>
</evidence>
<evidence type="ECO:0000256" key="1">
    <source>
        <dbReference type="ARBA" id="ARBA00010609"/>
    </source>
</evidence>
<keyword evidence="4" id="KW-0186">Copper</keyword>
<feature type="domain" description="Plastocyanin-like" evidence="5">
    <location>
        <begin position="159"/>
        <end position="291"/>
    </location>
</feature>
<dbReference type="GO" id="GO:0005886">
    <property type="term" value="C:plasma membrane"/>
    <property type="evidence" value="ECO:0007669"/>
    <property type="project" value="TreeGrafter"/>
</dbReference>
<dbReference type="PANTHER" id="PTHR11709">
    <property type="entry name" value="MULTI-COPPER OXIDASE"/>
    <property type="match status" value="1"/>
</dbReference>
<evidence type="ECO:0000256" key="3">
    <source>
        <dbReference type="ARBA" id="ARBA00023002"/>
    </source>
</evidence>
<sequence length="608" mass="67523">MDSHDQRVHFSANFVYVSAGLKWTADVEVYAGGDREYGKLRIQGFWNMTLCRQKDGYPWTALPLKTNAVPSFEMSGTTAQRHRHIPQGLNPQPLHCGCMKYRRIIKNCVQLTDGIFGALIVRQSERREPHFKQYDVDDPSHVIVINEWSHGFAIQRLLEPNAGSSSASLLINGRSQPKARNSIIKGPDPPLSTFTVAPGKRYRFRLAYAGGGRACPITVRIANHVLSVISLDGNPIIPREVTSFVMAAGERTDFVLTADQPAANYWLHVSTAEECDTSAIQGAAILRYDGAPESLEPLALKASDVEQNSHSLTLLNTVDGQCTASKGKDALCLSDIKALNKMQRELMERKVDITLYLAFGFKQLCCRFSSGAGMVTRVLVPQLNNFTFMFPSSPLLTQAEDVTPDLMCRQETLPPRCQGSPICECVHVIDLPLGATVELILVDQGGSDSGHVFHLHGYSFYVVGVTQLDEPTALTRIQELDRRDTLLSRNLVNPVLKDTVTVPSNGVSVLRFKADNPGKADPWRKNTDTGCFTISMSRIGQTDLTSYFMWVDQMMCHRPLKIFRAVEIGWDRNTSLYEECDTERSKIATPNLPMWPSGTGVKVNLKVC</sequence>
<dbReference type="InterPro" id="IPR045087">
    <property type="entry name" value="Cu-oxidase_fam"/>
</dbReference>
<dbReference type="Pfam" id="PF00394">
    <property type="entry name" value="Cu-oxidase"/>
    <property type="match status" value="1"/>
</dbReference>
<evidence type="ECO:0000259" key="5">
    <source>
        <dbReference type="Pfam" id="PF00394"/>
    </source>
</evidence>
<protein>
    <recommendedName>
        <fullName evidence="9">Plastocyanin-like domain-containing protein</fullName>
    </recommendedName>
</protein>
<dbReference type="CDD" id="cd13884">
    <property type="entry name" value="CuRO_2_tcLCC_insect_like"/>
    <property type="match status" value="1"/>
</dbReference>
<keyword evidence="3" id="KW-0560">Oxidoreductase</keyword>
<gene>
    <name evidence="7" type="ORF">Cfor_01829</name>
</gene>
<dbReference type="Pfam" id="PF07731">
    <property type="entry name" value="Cu-oxidase_2"/>
    <property type="match status" value="1"/>
</dbReference>
<dbReference type="EMBL" id="BLKM01000426">
    <property type="protein sequence ID" value="GFG33392.1"/>
    <property type="molecule type" value="Genomic_DNA"/>
</dbReference>
<dbReference type="CDD" id="cd13905">
    <property type="entry name" value="CuRO_3_tcLLC2_insect_like"/>
    <property type="match status" value="1"/>
</dbReference>
<organism evidence="7 8">
    <name type="scientific">Coptotermes formosanus</name>
    <name type="common">Formosan subterranean termite</name>
    <dbReference type="NCBI Taxonomy" id="36987"/>
    <lineage>
        <taxon>Eukaryota</taxon>
        <taxon>Metazoa</taxon>
        <taxon>Ecdysozoa</taxon>
        <taxon>Arthropoda</taxon>
        <taxon>Hexapoda</taxon>
        <taxon>Insecta</taxon>
        <taxon>Pterygota</taxon>
        <taxon>Neoptera</taxon>
        <taxon>Polyneoptera</taxon>
        <taxon>Dictyoptera</taxon>
        <taxon>Blattodea</taxon>
        <taxon>Blattoidea</taxon>
        <taxon>Termitoidae</taxon>
        <taxon>Rhinotermitidae</taxon>
        <taxon>Coptotermes</taxon>
    </lineage>
</organism>
<dbReference type="GO" id="GO:0005507">
    <property type="term" value="F:copper ion binding"/>
    <property type="evidence" value="ECO:0007669"/>
    <property type="project" value="InterPro"/>
</dbReference>
<dbReference type="SUPFAM" id="SSF49503">
    <property type="entry name" value="Cupredoxins"/>
    <property type="match status" value="2"/>
</dbReference>
<dbReference type="GO" id="GO:0006826">
    <property type="term" value="P:iron ion transport"/>
    <property type="evidence" value="ECO:0007669"/>
    <property type="project" value="TreeGrafter"/>
</dbReference>
<dbReference type="FunFam" id="2.60.40.420:FF:000045">
    <property type="entry name" value="Laccase 2"/>
    <property type="match status" value="1"/>
</dbReference>
<dbReference type="Gene3D" id="2.60.40.420">
    <property type="entry name" value="Cupredoxins - blue copper proteins"/>
    <property type="match status" value="2"/>
</dbReference>
<proteinExistence type="inferred from homology"/>
<dbReference type="InterPro" id="IPR001117">
    <property type="entry name" value="Cu-oxidase_2nd"/>
</dbReference>